<dbReference type="EMBL" id="JAPZBQ010000002">
    <property type="protein sequence ID" value="KAJ5345178.1"/>
    <property type="molecule type" value="Genomic_DNA"/>
</dbReference>
<keyword evidence="2" id="KW-0539">Nucleus</keyword>
<dbReference type="PANTHER" id="PTHR37534">
    <property type="entry name" value="TRANSCRIPTIONAL ACTIVATOR PROTEIN UGA3"/>
    <property type="match status" value="1"/>
</dbReference>
<dbReference type="Proteomes" id="UP001147695">
    <property type="component" value="Unassembled WGS sequence"/>
</dbReference>
<dbReference type="InterPro" id="IPR021858">
    <property type="entry name" value="Fun_TF"/>
</dbReference>
<evidence type="ECO:0000313" key="3">
    <source>
        <dbReference type="EMBL" id="KAJ5345178.1"/>
    </source>
</evidence>
<proteinExistence type="predicted"/>
<dbReference type="AlphaFoldDB" id="A0A9W9QVG5"/>
<evidence type="ECO:0000256" key="2">
    <source>
        <dbReference type="ARBA" id="ARBA00023242"/>
    </source>
</evidence>
<protein>
    <submittedName>
        <fullName evidence="3">Uncharacterized protein</fullName>
    </submittedName>
</protein>
<dbReference type="PANTHER" id="PTHR37534:SF46">
    <property type="entry name" value="ZN(II)2CYS6 TRANSCRIPTION FACTOR (EUROFUNG)"/>
    <property type="match status" value="1"/>
</dbReference>
<organism evidence="3 4">
    <name type="scientific">Penicillium brevicompactum</name>
    <dbReference type="NCBI Taxonomy" id="5074"/>
    <lineage>
        <taxon>Eukaryota</taxon>
        <taxon>Fungi</taxon>
        <taxon>Dikarya</taxon>
        <taxon>Ascomycota</taxon>
        <taxon>Pezizomycotina</taxon>
        <taxon>Eurotiomycetes</taxon>
        <taxon>Eurotiomycetidae</taxon>
        <taxon>Eurotiales</taxon>
        <taxon>Aspergillaceae</taxon>
        <taxon>Penicillium</taxon>
    </lineage>
</organism>
<dbReference type="Pfam" id="PF11951">
    <property type="entry name" value="Fungal_trans_2"/>
    <property type="match status" value="1"/>
</dbReference>
<reference evidence="3" key="1">
    <citation type="submission" date="2022-12" db="EMBL/GenBank/DDBJ databases">
        <authorList>
            <person name="Petersen C."/>
        </authorList>
    </citation>
    <scope>NUCLEOTIDE SEQUENCE</scope>
    <source>
        <strain evidence="3">IBT 35673</strain>
    </source>
</reference>
<comment type="caution">
    <text evidence="3">The sequence shown here is derived from an EMBL/GenBank/DDBJ whole genome shotgun (WGS) entry which is preliminary data.</text>
</comment>
<reference evidence="3" key="2">
    <citation type="journal article" date="2023" name="IMA Fungus">
        <title>Comparative genomic study of the Penicillium genus elucidates a diverse pangenome and 15 lateral gene transfer events.</title>
        <authorList>
            <person name="Petersen C."/>
            <person name="Sorensen T."/>
            <person name="Nielsen M.R."/>
            <person name="Sondergaard T.E."/>
            <person name="Sorensen J.L."/>
            <person name="Fitzpatrick D.A."/>
            <person name="Frisvad J.C."/>
            <person name="Nielsen K.L."/>
        </authorList>
    </citation>
    <scope>NUCLEOTIDE SEQUENCE</scope>
    <source>
        <strain evidence="3">IBT 35673</strain>
    </source>
</reference>
<accession>A0A9W9QVG5</accession>
<evidence type="ECO:0000313" key="4">
    <source>
        <dbReference type="Proteomes" id="UP001147695"/>
    </source>
</evidence>
<dbReference type="GO" id="GO:0005634">
    <property type="term" value="C:nucleus"/>
    <property type="evidence" value="ECO:0007669"/>
    <property type="project" value="UniProtKB-SubCell"/>
</dbReference>
<name>A0A9W9QVG5_PENBR</name>
<evidence type="ECO:0000256" key="1">
    <source>
        <dbReference type="ARBA" id="ARBA00004123"/>
    </source>
</evidence>
<comment type="subcellular location">
    <subcellularLocation>
        <location evidence="1">Nucleus</location>
    </subcellularLocation>
</comment>
<sequence>MALESPALADALIAWSAGHLASREACYRPTALAARSKSLQSLVLSLSSCDAAKSEINAATSLILMTSEVCLGFHTNWYRHLTGVKDIIMSAHLPESTGDSVLRGPDALKRTTEGQWILRNFAYHDIIGSVTLGTKPLIQSQYLQGITDVVDTYLGVGSGILSFISDISCLQELDFVHGFTAYNDQDEAFSNPLKLIEQGLQSWRCSSDTSQALASLAYAYRSSALIYLYRRMIRALGEQAGDAAYQSHDLVSELHLKMQTEVFAICWHVENIVLSEIVESALLFPLFMAGCETTDNSQMNLICLRLELMLAKRHFQNIEQALEILHEIWEQRKAAQANWSNYHQIDWQEIVNTPDMVLLLT</sequence>
<gene>
    <name evidence="3" type="ORF">N7452_003182</name>
</gene>